<protein>
    <submittedName>
        <fullName evidence="1">Uncharacterized protein</fullName>
    </submittedName>
</protein>
<evidence type="ECO:0000313" key="1">
    <source>
        <dbReference type="EMBL" id="OIQ64725.1"/>
    </source>
</evidence>
<organism evidence="1">
    <name type="scientific">mine drainage metagenome</name>
    <dbReference type="NCBI Taxonomy" id="410659"/>
    <lineage>
        <taxon>unclassified sequences</taxon>
        <taxon>metagenomes</taxon>
        <taxon>ecological metagenomes</taxon>
    </lineage>
</organism>
<reference evidence="1" key="1">
    <citation type="submission" date="2016-10" db="EMBL/GenBank/DDBJ databases">
        <title>Sequence of Gallionella enrichment culture.</title>
        <authorList>
            <person name="Poehlein A."/>
            <person name="Muehling M."/>
            <person name="Daniel R."/>
        </authorList>
    </citation>
    <scope>NUCLEOTIDE SEQUENCE</scope>
</reference>
<dbReference type="AlphaFoldDB" id="A0A1J5PMC9"/>
<dbReference type="EMBL" id="MLJW01007885">
    <property type="protein sequence ID" value="OIQ64725.1"/>
    <property type="molecule type" value="Genomic_DNA"/>
</dbReference>
<gene>
    <name evidence="1" type="ORF">GALL_537240</name>
</gene>
<proteinExistence type="predicted"/>
<comment type="caution">
    <text evidence="1">The sequence shown here is derived from an EMBL/GenBank/DDBJ whole genome shotgun (WGS) entry which is preliminary data.</text>
</comment>
<name>A0A1J5PMC9_9ZZZZ</name>
<sequence>MGKATDVEANQLIRRIPQQFGQAFIDLQQCPLQVGDRHAKIGLLENVAKTDFTGMQGRLDSPALGNVAYQRDDRPLRTDAENMAPQFDPNFRSIVTLA</sequence>
<accession>A0A1J5PMC9</accession>